<dbReference type="EMBL" id="JAWDGP010006607">
    <property type="protein sequence ID" value="KAK3738014.1"/>
    <property type="molecule type" value="Genomic_DNA"/>
</dbReference>
<evidence type="ECO:0000256" key="1">
    <source>
        <dbReference type="SAM" id="MobiDB-lite"/>
    </source>
</evidence>
<dbReference type="AlphaFoldDB" id="A0AAE0YA01"/>
<name>A0AAE0YA01_9GAST</name>
<feature type="region of interest" description="Disordered" evidence="1">
    <location>
        <begin position="44"/>
        <end position="79"/>
    </location>
</feature>
<sequence length="79" mass="8458">MSISCCNDKVHQESNTASTKLSTPVASPSPSAFTAHARTAVLTSEPAGPIAEPSRSSWVIPTSDTVEDEHKDRRNHGNR</sequence>
<proteinExistence type="predicted"/>
<protein>
    <submittedName>
        <fullName evidence="2">Uncharacterized protein</fullName>
    </submittedName>
</protein>
<keyword evidence="3" id="KW-1185">Reference proteome</keyword>
<organism evidence="2 3">
    <name type="scientific">Elysia crispata</name>
    <name type="common">lettuce slug</name>
    <dbReference type="NCBI Taxonomy" id="231223"/>
    <lineage>
        <taxon>Eukaryota</taxon>
        <taxon>Metazoa</taxon>
        <taxon>Spiralia</taxon>
        <taxon>Lophotrochozoa</taxon>
        <taxon>Mollusca</taxon>
        <taxon>Gastropoda</taxon>
        <taxon>Heterobranchia</taxon>
        <taxon>Euthyneura</taxon>
        <taxon>Panpulmonata</taxon>
        <taxon>Sacoglossa</taxon>
        <taxon>Placobranchoidea</taxon>
        <taxon>Plakobranchidae</taxon>
        <taxon>Elysia</taxon>
    </lineage>
</organism>
<evidence type="ECO:0000313" key="2">
    <source>
        <dbReference type="EMBL" id="KAK3738014.1"/>
    </source>
</evidence>
<comment type="caution">
    <text evidence="2">The sequence shown here is derived from an EMBL/GenBank/DDBJ whole genome shotgun (WGS) entry which is preliminary data.</text>
</comment>
<feature type="compositionally biased region" description="Polar residues" evidence="1">
    <location>
        <begin position="13"/>
        <end position="31"/>
    </location>
</feature>
<reference evidence="2" key="1">
    <citation type="journal article" date="2023" name="G3 (Bethesda)">
        <title>A reference genome for the long-term kleptoplast-retaining sea slug Elysia crispata morphotype clarki.</title>
        <authorList>
            <person name="Eastman K.E."/>
            <person name="Pendleton A.L."/>
            <person name="Shaikh M.A."/>
            <person name="Suttiyut T."/>
            <person name="Ogas R."/>
            <person name="Tomko P."/>
            <person name="Gavelis G."/>
            <person name="Widhalm J.R."/>
            <person name="Wisecaver J.H."/>
        </authorList>
    </citation>
    <scope>NUCLEOTIDE SEQUENCE</scope>
    <source>
        <strain evidence="2">ECLA1</strain>
    </source>
</reference>
<feature type="compositionally biased region" description="Polar residues" evidence="1">
    <location>
        <begin position="54"/>
        <end position="64"/>
    </location>
</feature>
<accession>A0AAE0YA01</accession>
<gene>
    <name evidence="2" type="ORF">RRG08_066815</name>
</gene>
<evidence type="ECO:0000313" key="3">
    <source>
        <dbReference type="Proteomes" id="UP001283361"/>
    </source>
</evidence>
<dbReference type="Proteomes" id="UP001283361">
    <property type="component" value="Unassembled WGS sequence"/>
</dbReference>
<feature type="region of interest" description="Disordered" evidence="1">
    <location>
        <begin position="1"/>
        <end position="31"/>
    </location>
</feature>